<proteinExistence type="inferred from homology"/>
<evidence type="ECO:0000256" key="4">
    <source>
        <dbReference type="ARBA" id="ARBA00022980"/>
    </source>
</evidence>
<organism evidence="8 9">
    <name type="scientific">Rhinopithecus roxellana</name>
    <name type="common">Golden snub-nosed monkey</name>
    <name type="synonym">Pygathrix roxellana</name>
    <dbReference type="NCBI Taxonomy" id="61622"/>
    <lineage>
        <taxon>Eukaryota</taxon>
        <taxon>Metazoa</taxon>
        <taxon>Chordata</taxon>
        <taxon>Craniata</taxon>
        <taxon>Vertebrata</taxon>
        <taxon>Euteleostomi</taxon>
        <taxon>Mammalia</taxon>
        <taxon>Eutheria</taxon>
        <taxon>Euarchontoglires</taxon>
        <taxon>Primates</taxon>
        <taxon>Haplorrhini</taxon>
        <taxon>Catarrhini</taxon>
        <taxon>Cercopithecidae</taxon>
        <taxon>Colobinae</taxon>
        <taxon>Rhinopithecus</taxon>
    </lineage>
</organism>
<dbReference type="FunFam" id="2.40.50.740:FF:000001">
    <property type="entry name" value="40S ribosomal protein S4"/>
    <property type="match status" value="1"/>
</dbReference>
<dbReference type="Pfam" id="PF00900">
    <property type="entry name" value="Ribosomal_S4e"/>
    <property type="match status" value="1"/>
</dbReference>
<dbReference type="InterPro" id="IPR038237">
    <property type="entry name" value="Ribosomal_eS4_central_sf"/>
</dbReference>
<evidence type="ECO:0000256" key="5">
    <source>
        <dbReference type="ARBA" id="ARBA00023274"/>
    </source>
</evidence>
<evidence type="ECO:0000256" key="3">
    <source>
        <dbReference type="ARBA" id="ARBA00022884"/>
    </source>
</evidence>
<evidence type="ECO:0000313" key="9">
    <source>
        <dbReference type="Proteomes" id="UP000233200"/>
    </source>
</evidence>
<dbReference type="InterPro" id="IPR000876">
    <property type="entry name" value="Ribosomal_eS4"/>
</dbReference>
<sequence length="144" mass="15566">TYKLCKVRKITVGTKGIPHLVTHDALTICYPDPVIKLNDAVQIDLGTGKITSFIKFDTGNVCMAIGGANLGCVGVIINRERHPGSFDVVHMKDASGNSFATRISNIFVIGNGYKPWISLPRGKGIRLTIAEERDKRLAAKQSSG</sequence>
<dbReference type="Pfam" id="PF16121">
    <property type="entry name" value="40S_S4_C"/>
    <property type="match status" value="1"/>
</dbReference>
<dbReference type="Gene3D" id="2.40.50.740">
    <property type="match status" value="1"/>
</dbReference>
<dbReference type="InterPro" id="IPR032277">
    <property type="entry name" value="Ribosomal_eS4_C"/>
</dbReference>
<dbReference type="CDD" id="cd06087">
    <property type="entry name" value="KOW_RPS4"/>
    <property type="match status" value="1"/>
</dbReference>
<dbReference type="GO" id="GO:0019843">
    <property type="term" value="F:rRNA binding"/>
    <property type="evidence" value="ECO:0007669"/>
    <property type="project" value="UniProtKB-KW"/>
</dbReference>
<reference evidence="8" key="2">
    <citation type="submission" date="2025-09" db="UniProtKB">
        <authorList>
            <consortium name="Ensembl"/>
        </authorList>
    </citation>
    <scope>IDENTIFICATION</scope>
</reference>
<comment type="similarity">
    <text evidence="1">Belongs to the eukaryotic ribosomal protein eS4 family.</text>
</comment>
<dbReference type="Proteomes" id="UP000233200">
    <property type="component" value="Unplaced"/>
</dbReference>
<evidence type="ECO:0008006" key="10">
    <source>
        <dbReference type="Google" id="ProtNLM"/>
    </source>
</evidence>
<keyword evidence="5" id="KW-0687">Ribonucleoprotein</keyword>
<evidence type="ECO:0000313" key="8">
    <source>
        <dbReference type="Ensembl" id="ENSRROP00000000653.1"/>
    </source>
</evidence>
<dbReference type="GeneTree" id="ENSGT00390000005569"/>
<dbReference type="AlphaFoldDB" id="A0A2K6N8Q3"/>
<dbReference type="InterPro" id="IPR041982">
    <property type="entry name" value="Ribosomal_eS4_KOW"/>
</dbReference>
<dbReference type="InterPro" id="IPR013845">
    <property type="entry name" value="Ribosomal_eS4_central_region"/>
</dbReference>
<evidence type="ECO:0000259" key="6">
    <source>
        <dbReference type="Pfam" id="PF00900"/>
    </source>
</evidence>
<dbReference type="FunFam" id="2.30.30.30:FF:000005">
    <property type="entry name" value="40S ribosomal protein S4"/>
    <property type="match status" value="1"/>
</dbReference>
<dbReference type="Gene3D" id="2.30.30.30">
    <property type="match status" value="1"/>
</dbReference>
<accession>A0A2K6N8Q3</accession>
<name>A0A2K6N8Q3_RHIRO</name>
<evidence type="ECO:0000256" key="2">
    <source>
        <dbReference type="ARBA" id="ARBA00022730"/>
    </source>
</evidence>
<dbReference type="GO" id="GO:0006412">
    <property type="term" value="P:translation"/>
    <property type="evidence" value="ECO:0007669"/>
    <property type="project" value="InterPro"/>
</dbReference>
<feature type="domain" description="Small ribosomal subunit protein eS4 C-terminal" evidence="7">
    <location>
        <begin position="93"/>
        <end position="140"/>
    </location>
</feature>
<keyword evidence="3" id="KW-0694">RNA-binding</keyword>
<keyword evidence="2" id="KW-0699">rRNA-binding</keyword>
<reference evidence="8" key="1">
    <citation type="submission" date="2025-08" db="UniProtKB">
        <authorList>
            <consortium name="Ensembl"/>
        </authorList>
    </citation>
    <scope>IDENTIFICATION</scope>
</reference>
<evidence type="ECO:0000256" key="1">
    <source>
        <dbReference type="ARBA" id="ARBA00007500"/>
    </source>
</evidence>
<dbReference type="PANTHER" id="PTHR11581">
    <property type="entry name" value="30S/40S RIBOSOMAL PROTEIN S4"/>
    <property type="match status" value="1"/>
</dbReference>
<protein>
    <recommendedName>
        <fullName evidence="10">40S ribosomal protein S4 C-terminal domain-containing protein</fullName>
    </recommendedName>
</protein>
<dbReference type="InterPro" id="IPR014722">
    <property type="entry name" value="Rib_uL2_dom2"/>
</dbReference>
<keyword evidence="9" id="KW-1185">Reference proteome</keyword>
<dbReference type="PANTHER" id="PTHR11581:SF7">
    <property type="entry name" value="SMALL RIBOSOMAL SUBUNIT PROTEIN ES4, Y ISOFORM 2"/>
    <property type="match status" value="1"/>
</dbReference>
<feature type="domain" description="Small ribosomal subunit protein eS4 central region" evidence="6">
    <location>
        <begin position="2"/>
        <end position="50"/>
    </location>
</feature>
<dbReference type="Ensembl" id="ENSRROT00000002745.1">
    <property type="protein sequence ID" value="ENSRROP00000000653.1"/>
    <property type="gene ID" value="ENSRROG00000002439.1"/>
</dbReference>
<dbReference type="OMA" id="HDALTIC"/>
<keyword evidence="4" id="KW-0689">Ribosomal protein</keyword>
<dbReference type="GO" id="GO:0022627">
    <property type="term" value="C:cytosolic small ribosomal subunit"/>
    <property type="evidence" value="ECO:0007669"/>
    <property type="project" value="TreeGrafter"/>
</dbReference>
<evidence type="ECO:0000259" key="7">
    <source>
        <dbReference type="Pfam" id="PF16121"/>
    </source>
</evidence>
<dbReference type="STRING" id="61622.ENSRROP00000000653"/>
<dbReference type="GO" id="GO:0003735">
    <property type="term" value="F:structural constituent of ribosome"/>
    <property type="evidence" value="ECO:0007669"/>
    <property type="project" value="InterPro"/>
</dbReference>